<dbReference type="Gene3D" id="1.10.10.10">
    <property type="entry name" value="Winged helix-like DNA-binding domain superfamily/Winged helix DNA-binding domain"/>
    <property type="match status" value="1"/>
</dbReference>
<evidence type="ECO:0000256" key="2">
    <source>
        <dbReference type="ARBA" id="ARBA00023125"/>
    </source>
</evidence>
<keyword evidence="1" id="KW-0805">Transcription regulation</keyword>
<dbReference type="CDD" id="cd17537">
    <property type="entry name" value="REC_FixJ"/>
    <property type="match status" value="1"/>
</dbReference>
<dbReference type="GO" id="GO:0003677">
    <property type="term" value="F:DNA binding"/>
    <property type="evidence" value="ECO:0007669"/>
    <property type="project" value="UniProtKB-KW"/>
</dbReference>
<dbReference type="GO" id="GO:0000160">
    <property type="term" value="P:phosphorelay signal transduction system"/>
    <property type="evidence" value="ECO:0007669"/>
    <property type="project" value="InterPro"/>
</dbReference>
<evidence type="ECO:0000256" key="4">
    <source>
        <dbReference type="PROSITE-ProRule" id="PRU00169"/>
    </source>
</evidence>
<accession>A0A6J5FI92</accession>
<reference evidence="7 8" key="1">
    <citation type="submission" date="2020-04" db="EMBL/GenBank/DDBJ databases">
        <authorList>
            <person name="De Canck E."/>
        </authorList>
    </citation>
    <scope>NUCLEOTIDE SEQUENCE [LARGE SCALE GENOMIC DNA]</scope>
    <source>
        <strain evidence="7 8">LMG 27177</strain>
    </source>
</reference>
<dbReference type="InterPro" id="IPR016032">
    <property type="entry name" value="Sig_transdc_resp-reg_C-effctor"/>
</dbReference>
<dbReference type="PRINTS" id="PR00038">
    <property type="entry name" value="HTHLUXR"/>
</dbReference>
<evidence type="ECO:0000313" key="8">
    <source>
        <dbReference type="Proteomes" id="UP000494252"/>
    </source>
</evidence>
<dbReference type="SMART" id="SM00448">
    <property type="entry name" value="REC"/>
    <property type="match status" value="1"/>
</dbReference>
<dbReference type="Proteomes" id="UP000494252">
    <property type="component" value="Unassembled WGS sequence"/>
</dbReference>
<dbReference type="PROSITE" id="PS50110">
    <property type="entry name" value="RESPONSE_REGULATORY"/>
    <property type="match status" value="1"/>
</dbReference>
<dbReference type="InterPro" id="IPR011006">
    <property type="entry name" value="CheY-like_superfamily"/>
</dbReference>
<dbReference type="PROSITE" id="PS50043">
    <property type="entry name" value="HTH_LUXR_2"/>
    <property type="match status" value="1"/>
</dbReference>
<keyword evidence="8" id="KW-1185">Reference proteome</keyword>
<dbReference type="SMART" id="SM00421">
    <property type="entry name" value="HTH_LUXR"/>
    <property type="match status" value="1"/>
</dbReference>
<dbReference type="EMBL" id="CADIKI010000002">
    <property type="protein sequence ID" value="CAB3780754.1"/>
    <property type="molecule type" value="Genomic_DNA"/>
</dbReference>
<keyword evidence="4" id="KW-0597">Phosphoprotein</keyword>
<dbReference type="PROSITE" id="PS00622">
    <property type="entry name" value="HTH_LUXR_1"/>
    <property type="match status" value="1"/>
</dbReference>
<feature type="domain" description="Response regulatory" evidence="6">
    <location>
        <begin position="8"/>
        <end position="122"/>
    </location>
</feature>
<dbReference type="Pfam" id="PF00072">
    <property type="entry name" value="Response_reg"/>
    <property type="match status" value="1"/>
</dbReference>
<sequence length="210" mass="23260">MTSTDETVVYLVDDDAAVRDALALLIRSIGLKAKSYGDPAAFLAELKGDEIGCLVLDIRMPALSGFAVQERLAAMGCNLPIILITGHGDMAQCRRAFRAGAVDFLTKPIDETALIESLQTAIHRGREQQGMRQQINDARERMSRLTPRERSVFDLVCDGLQNKLIADRLHLSLRTVEAYRASIFEKLEVASVADLVRLRLIGNERQNLIP</sequence>
<evidence type="ECO:0000259" key="5">
    <source>
        <dbReference type="PROSITE" id="PS50043"/>
    </source>
</evidence>
<feature type="modified residue" description="4-aspartylphosphate" evidence="4">
    <location>
        <position position="57"/>
    </location>
</feature>
<dbReference type="SUPFAM" id="SSF46894">
    <property type="entry name" value="C-terminal effector domain of the bipartite response regulators"/>
    <property type="match status" value="1"/>
</dbReference>
<dbReference type="Gene3D" id="3.40.50.2300">
    <property type="match status" value="1"/>
</dbReference>
<keyword evidence="3" id="KW-0804">Transcription</keyword>
<gene>
    <name evidence="7" type="primary">tmoT_1</name>
    <name evidence="7" type="ORF">LMG27177_00993</name>
</gene>
<evidence type="ECO:0000313" key="7">
    <source>
        <dbReference type="EMBL" id="CAB3780754.1"/>
    </source>
</evidence>
<dbReference type="CDD" id="cd06170">
    <property type="entry name" value="LuxR_C_like"/>
    <property type="match status" value="1"/>
</dbReference>
<dbReference type="PANTHER" id="PTHR44688:SF16">
    <property type="entry name" value="DNA-BINDING TRANSCRIPTIONAL ACTIVATOR DEVR_DOSR"/>
    <property type="match status" value="1"/>
</dbReference>
<dbReference type="InterPro" id="IPR001789">
    <property type="entry name" value="Sig_transdc_resp-reg_receiver"/>
</dbReference>
<dbReference type="Pfam" id="PF00196">
    <property type="entry name" value="GerE"/>
    <property type="match status" value="1"/>
</dbReference>
<dbReference type="InterPro" id="IPR000792">
    <property type="entry name" value="Tscrpt_reg_LuxR_C"/>
</dbReference>
<dbReference type="AlphaFoldDB" id="A0A6J5FI92"/>
<dbReference type="PANTHER" id="PTHR44688">
    <property type="entry name" value="DNA-BINDING TRANSCRIPTIONAL ACTIVATOR DEVR_DOSR"/>
    <property type="match status" value="1"/>
</dbReference>
<proteinExistence type="predicted"/>
<organism evidence="7 8">
    <name type="scientific">Paraburkholderia fynbosensis</name>
    <dbReference type="NCBI Taxonomy" id="1200993"/>
    <lineage>
        <taxon>Bacteria</taxon>
        <taxon>Pseudomonadati</taxon>
        <taxon>Pseudomonadota</taxon>
        <taxon>Betaproteobacteria</taxon>
        <taxon>Burkholderiales</taxon>
        <taxon>Burkholderiaceae</taxon>
        <taxon>Paraburkholderia</taxon>
    </lineage>
</organism>
<feature type="domain" description="HTH luxR-type" evidence="5">
    <location>
        <begin position="138"/>
        <end position="203"/>
    </location>
</feature>
<protein>
    <submittedName>
        <fullName evidence="7">Response regulator protein TmoT</fullName>
    </submittedName>
</protein>
<dbReference type="GO" id="GO:0006355">
    <property type="term" value="P:regulation of DNA-templated transcription"/>
    <property type="evidence" value="ECO:0007669"/>
    <property type="project" value="InterPro"/>
</dbReference>
<evidence type="ECO:0000256" key="1">
    <source>
        <dbReference type="ARBA" id="ARBA00023015"/>
    </source>
</evidence>
<dbReference type="SUPFAM" id="SSF52172">
    <property type="entry name" value="CheY-like"/>
    <property type="match status" value="1"/>
</dbReference>
<evidence type="ECO:0000259" key="6">
    <source>
        <dbReference type="PROSITE" id="PS50110"/>
    </source>
</evidence>
<dbReference type="InterPro" id="IPR036388">
    <property type="entry name" value="WH-like_DNA-bd_sf"/>
</dbReference>
<name>A0A6J5FI92_9BURK</name>
<dbReference type="RefSeq" id="WP_175158353.1">
    <property type="nucleotide sequence ID" value="NZ_CADIKI010000002.1"/>
</dbReference>
<keyword evidence="2" id="KW-0238">DNA-binding</keyword>
<evidence type="ECO:0000256" key="3">
    <source>
        <dbReference type="ARBA" id="ARBA00023163"/>
    </source>
</evidence>